<proteinExistence type="predicted"/>
<accession>A0A9D2HI44</accession>
<organism evidence="1 2">
    <name type="scientific">Candidatus Lachnoclostridium stercoravium</name>
    <dbReference type="NCBI Taxonomy" id="2838633"/>
    <lineage>
        <taxon>Bacteria</taxon>
        <taxon>Bacillati</taxon>
        <taxon>Bacillota</taxon>
        <taxon>Clostridia</taxon>
        <taxon>Lachnospirales</taxon>
        <taxon>Lachnospiraceae</taxon>
    </lineage>
</organism>
<evidence type="ECO:0000313" key="2">
    <source>
        <dbReference type="Proteomes" id="UP000823900"/>
    </source>
</evidence>
<evidence type="ECO:0008006" key="3">
    <source>
        <dbReference type="Google" id="ProtNLM"/>
    </source>
</evidence>
<dbReference type="EMBL" id="DWZA01000084">
    <property type="protein sequence ID" value="HJA71781.1"/>
    <property type="molecule type" value="Genomic_DNA"/>
</dbReference>
<evidence type="ECO:0000313" key="1">
    <source>
        <dbReference type="EMBL" id="HJA71781.1"/>
    </source>
</evidence>
<gene>
    <name evidence="1" type="ORF">IAA07_09450</name>
</gene>
<name>A0A9D2HI44_9FIRM</name>
<reference evidence="1" key="2">
    <citation type="submission" date="2021-04" db="EMBL/GenBank/DDBJ databases">
        <authorList>
            <person name="Gilroy R."/>
        </authorList>
    </citation>
    <scope>NUCLEOTIDE SEQUENCE</scope>
    <source>
        <strain evidence="1">CHK178-16964</strain>
    </source>
</reference>
<comment type="caution">
    <text evidence="1">The sequence shown here is derived from an EMBL/GenBank/DDBJ whole genome shotgun (WGS) entry which is preliminary data.</text>
</comment>
<dbReference type="Proteomes" id="UP000823900">
    <property type="component" value="Unassembled WGS sequence"/>
</dbReference>
<reference evidence="1" key="1">
    <citation type="journal article" date="2021" name="PeerJ">
        <title>Extensive microbial diversity within the chicken gut microbiome revealed by metagenomics and culture.</title>
        <authorList>
            <person name="Gilroy R."/>
            <person name="Ravi A."/>
            <person name="Getino M."/>
            <person name="Pursley I."/>
            <person name="Horton D.L."/>
            <person name="Alikhan N.F."/>
            <person name="Baker D."/>
            <person name="Gharbi K."/>
            <person name="Hall N."/>
            <person name="Watson M."/>
            <person name="Adriaenssens E.M."/>
            <person name="Foster-Nyarko E."/>
            <person name="Jarju S."/>
            <person name="Secka A."/>
            <person name="Antonio M."/>
            <person name="Oren A."/>
            <person name="Chaudhuri R.R."/>
            <person name="La Ragione R."/>
            <person name="Hildebrand F."/>
            <person name="Pallen M.J."/>
        </authorList>
    </citation>
    <scope>NUCLEOTIDE SEQUENCE</scope>
    <source>
        <strain evidence="1">CHK178-16964</strain>
    </source>
</reference>
<protein>
    <recommendedName>
        <fullName evidence="3">XRE family transcriptional regulator</fullName>
    </recommendedName>
</protein>
<dbReference type="AlphaFoldDB" id="A0A9D2HI44"/>
<sequence>MRKKSTDELLKLIQQENKLESFLQANADEFEHTTLCAELNRLLIEHSKTKADIVRFSLLDKTYTYQIFDGSRPNPSRNKLLAICLAMNATLDETQRILRLGHYQPLYPRNIRDSVIIYSITHHTSVMDTNQILYDMGKELLG</sequence>